<dbReference type="PANTHER" id="PTHR35530:SF1">
    <property type="entry name" value="2-HYDROXYMUCONATE TAUTOMERASE"/>
    <property type="match status" value="1"/>
</dbReference>
<dbReference type="GO" id="GO:0016853">
    <property type="term" value="F:isomerase activity"/>
    <property type="evidence" value="ECO:0007669"/>
    <property type="project" value="UniProtKB-UniRule"/>
</dbReference>
<comment type="similarity">
    <text evidence="1 4">Belongs to the 4-oxalocrotonate tautomerase family.</text>
</comment>
<dbReference type="InterPro" id="IPR018191">
    <property type="entry name" value="4-OT"/>
</dbReference>
<feature type="active site" description="Proton acceptor; via imino nitrogen" evidence="3">
    <location>
        <position position="15"/>
    </location>
</feature>
<dbReference type="EC" id="5.3.2.-" evidence="4"/>
<dbReference type="NCBIfam" id="TIGR00013">
    <property type="entry name" value="taut"/>
    <property type="match status" value="1"/>
</dbReference>
<sequence length="74" mass="8325">MVKLGKNIEEVIIMPLVHIDLIEGRSDEQLRGLVKDVTEAIAKNANVPAERIHIVLNEMKKDRYSVAGKMADEK</sequence>
<dbReference type="PATRIC" id="fig|1423742.4.peg.1316"/>
<dbReference type="InterPro" id="IPR004370">
    <property type="entry name" value="4-OT-like_dom"/>
</dbReference>
<gene>
    <name evidence="6" type="ORF">FC21_GL001269</name>
</gene>
<evidence type="ECO:0000313" key="7">
    <source>
        <dbReference type="Proteomes" id="UP000051084"/>
    </source>
</evidence>
<evidence type="ECO:0000256" key="1">
    <source>
        <dbReference type="ARBA" id="ARBA00006723"/>
    </source>
</evidence>
<dbReference type="NCBIfam" id="NF002571">
    <property type="entry name" value="PRK02220.1"/>
    <property type="match status" value="1"/>
</dbReference>
<dbReference type="EMBL" id="AZGC01000030">
    <property type="protein sequence ID" value="KRL94653.1"/>
    <property type="molecule type" value="Genomic_DNA"/>
</dbReference>
<evidence type="ECO:0000256" key="4">
    <source>
        <dbReference type="RuleBase" id="RU362032"/>
    </source>
</evidence>
<proteinExistence type="inferred from homology"/>
<evidence type="ECO:0000256" key="2">
    <source>
        <dbReference type="ARBA" id="ARBA00023235"/>
    </source>
</evidence>
<dbReference type="Proteomes" id="UP000051084">
    <property type="component" value="Unassembled WGS sequence"/>
</dbReference>
<accession>A0A0R1UN99</accession>
<dbReference type="InterPro" id="IPR014347">
    <property type="entry name" value="Tautomerase/MIF_sf"/>
</dbReference>
<dbReference type="Pfam" id="PF01361">
    <property type="entry name" value="Tautomerase"/>
    <property type="match status" value="1"/>
</dbReference>
<keyword evidence="2 4" id="KW-0413">Isomerase</keyword>
<evidence type="ECO:0000313" key="6">
    <source>
        <dbReference type="EMBL" id="KRL94653.1"/>
    </source>
</evidence>
<organism evidence="6 7">
    <name type="scientific">Limosilactobacillus equigenerosi DSM 18793 = JCM 14505</name>
    <dbReference type="NCBI Taxonomy" id="1423742"/>
    <lineage>
        <taxon>Bacteria</taxon>
        <taxon>Bacillati</taxon>
        <taxon>Bacillota</taxon>
        <taxon>Bacilli</taxon>
        <taxon>Lactobacillales</taxon>
        <taxon>Lactobacillaceae</taxon>
        <taxon>Limosilactobacillus</taxon>
    </lineage>
</organism>
<dbReference type="AlphaFoldDB" id="A0A0R1UN99"/>
<reference evidence="6 7" key="1">
    <citation type="journal article" date="2015" name="Genome Announc.">
        <title>Expanding the biotechnology potential of lactobacilli through comparative genomics of 213 strains and associated genera.</title>
        <authorList>
            <person name="Sun Z."/>
            <person name="Harris H.M."/>
            <person name="McCann A."/>
            <person name="Guo C."/>
            <person name="Argimon S."/>
            <person name="Zhang W."/>
            <person name="Yang X."/>
            <person name="Jeffery I.B."/>
            <person name="Cooney J.C."/>
            <person name="Kagawa T.F."/>
            <person name="Liu W."/>
            <person name="Song Y."/>
            <person name="Salvetti E."/>
            <person name="Wrobel A."/>
            <person name="Rasinkangas P."/>
            <person name="Parkhill J."/>
            <person name="Rea M.C."/>
            <person name="O'Sullivan O."/>
            <person name="Ritari J."/>
            <person name="Douillard F.P."/>
            <person name="Paul Ross R."/>
            <person name="Yang R."/>
            <person name="Briner A.E."/>
            <person name="Felis G.E."/>
            <person name="de Vos W.M."/>
            <person name="Barrangou R."/>
            <person name="Klaenhammer T.R."/>
            <person name="Caufield P.W."/>
            <person name="Cui Y."/>
            <person name="Zhang H."/>
            <person name="O'Toole P.W."/>
        </authorList>
    </citation>
    <scope>NUCLEOTIDE SEQUENCE [LARGE SCALE GENOMIC DNA]</scope>
    <source>
        <strain evidence="6 7">DSM 18793</strain>
    </source>
</reference>
<dbReference type="SUPFAM" id="SSF55331">
    <property type="entry name" value="Tautomerase/MIF"/>
    <property type="match status" value="1"/>
</dbReference>
<protein>
    <recommendedName>
        <fullName evidence="4">Tautomerase</fullName>
        <ecNumber evidence="4">5.3.2.-</ecNumber>
    </recommendedName>
</protein>
<dbReference type="PANTHER" id="PTHR35530">
    <property type="entry name" value="TAUTOMERASE-RELATED"/>
    <property type="match status" value="1"/>
</dbReference>
<keyword evidence="7" id="KW-1185">Reference proteome</keyword>
<dbReference type="STRING" id="417373.GCA_001570685_01398"/>
<dbReference type="Gene3D" id="3.30.429.10">
    <property type="entry name" value="Macrophage Migration Inhibitory Factor"/>
    <property type="match status" value="1"/>
</dbReference>
<name>A0A0R1UN99_9LACO</name>
<comment type="caution">
    <text evidence="6">The sequence shown here is derived from an EMBL/GenBank/DDBJ whole genome shotgun (WGS) entry which is preliminary data.</text>
</comment>
<evidence type="ECO:0000256" key="3">
    <source>
        <dbReference type="PIRSR" id="PIRSR618191-1"/>
    </source>
</evidence>
<feature type="domain" description="4-oxalocrotonate tautomerase-like" evidence="5">
    <location>
        <begin position="15"/>
        <end position="71"/>
    </location>
</feature>
<evidence type="ECO:0000259" key="5">
    <source>
        <dbReference type="Pfam" id="PF01361"/>
    </source>
</evidence>